<dbReference type="Pfam" id="PF00085">
    <property type="entry name" value="Thioredoxin"/>
    <property type="match status" value="2"/>
</dbReference>
<dbReference type="SUPFAM" id="SSF52833">
    <property type="entry name" value="Thioredoxin-like"/>
    <property type="match status" value="2"/>
</dbReference>
<dbReference type="Pfam" id="PF07749">
    <property type="entry name" value="ERp29"/>
    <property type="match status" value="1"/>
</dbReference>
<evidence type="ECO:0000259" key="8">
    <source>
        <dbReference type="PROSITE" id="PS51352"/>
    </source>
</evidence>
<evidence type="ECO:0000256" key="7">
    <source>
        <dbReference type="SAM" id="MobiDB-lite"/>
    </source>
</evidence>
<dbReference type="InterPro" id="IPR051063">
    <property type="entry name" value="PDI"/>
</dbReference>
<dbReference type="Gene3D" id="1.20.1150.12">
    <property type="entry name" value="Endoplasmic reticulum resident protein 29, C-terminal domain"/>
    <property type="match status" value="1"/>
</dbReference>
<dbReference type="InterPro" id="IPR036356">
    <property type="entry name" value="ERp29_C_sf"/>
</dbReference>
<accession>A0ABQ9YM26</accession>
<evidence type="ECO:0000313" key="9">
    <source>
        <dbReference type="EMBL" id="KAK2964813.1"/>
    </source>
</evidence>
<evidence type="ECO:0000256" key="6">
    <source>
        <dbReference type="SAM" id="Coils"/>
    </source>
</evidence>
<feature type="domain" description="Thioredoxin" evidence="8">
    <location>
        <begin position="105"/>
        <end position="295"/>
    </location>
</feature>
<organism evidence="9 10">
    <name type="scientific">Blattamonas nauphoetae</name>
    <dbReference type="NCBI Taxonomy" id="2049346"/>
    <lineage>
        <taxon>Eukaryota</taxon>
        <taxon>Metamonada</taxon>
        <taxon>Preaxostyla</taxon>
        <taxon>Oxymonadida</taxon>
        <taxon>Blattamonas</taxon>
    </lineage>
</organism>
<keyword evidence="4 9" id="KW-0413">Isomerase</keyword>
<dbReference type="Gene3D" id="3.40.30.10">
    <property type="entry name" value="Glutaredoxin"/>
    <property type="match status" value="2"/>
</dbReference>
<evidence type="ECO:0000256" key="2">
    <source>
        <dbReference type="ARBA" id="ARBA00012723"/>
    </source>
</evidence>
<keyword evidence="3" id="KW-1015">Disulfide bond</keyword>
<evidence type="ECO:0000256" key="5">
    <source>
        <dbReference type="ARBA" id="ARBA00023284"/>
    </source>
</evidence>
<dbReference type="InterPro" id="IPR013766">
    <property type="entry name" value="Thioredoxin_domain"/>
</dbReference>
<evidence type="ECO:0000256" key="3">
    <source>
        <dbReference type="ARBA" id="ARBA00023157"/>
    </source>
</evidence>
<dbReference type="GO" id="GO:0016853">
    <property type="term" value="F:isomerase activity"/>
    <property type="evidence" value="ECO:0007669"/>
    <property type="project" value="UniProtKB-KW"/>
</dbReference>
<feature type="coiled-coil region" evidence="6">
    <location>
        <begin position="216"/>
        <end position="243"/>
    </location>
</feature>
<keyword evidence="10" id="KW-1185">Reference proteome</keyword>
<evidence type="ECO:0000256" key="1">
    <source>
        <dbReference type="ARBA" id="ARBA00001182"/>
    </source>
</evidence>
<protein>
    <recommendedName>
        <fullName evidence="2">protein disulfide-isomerase</fullName>
        <ecNumber evidence="2">5.3.4.1</ecNumber>
    </recommendedName>
</protein>
<comment type="catalytic activity">
    <reaction evidence="1">
        <text>Catalyzes the rearrangement of -S-S- bonds in proteins.</text>
        <dbReference type="EC" id="5.3.4.1"/>
    </reaction>
</comment>
<gene>
    <name evidence="9" type="ORF">BLNAU_113</name>
</gene>
<dbReference type="Proteomes" id="UP001281761">
    <property type="component" value="Unassembled WGS sequence"/>
</dbReference>
<comment type="caution">
    <text evidence="9">The sequence shown here is derived from an EMBL/GenBank/DDBJ whole genome shotgun (WGS) entry which is preliminary data.</text>
</comment>
<keyword evidence="6" id="KW-0175">Coiled coil</keyword>
<keyword evidence="5" id="KW-0676">Redox-active center</keyword>
<dbReference type="EMBL" id="JARBJD010000001">
    <property type="protein sequence ID" value="KAK2964813.1"/>
    <property type="molecule type" value="Genomic_DNA"/>
</dbReference>
<dbReference type="InterPro" id="IPR011679">
    <property type="entry name" value="ERp29_C"/>
</dbReference>
<evidence type="ECO:0000256" key="4">
    <source>
        <dbReference type="ARBA" id="ARBA00023235"/>
    </source>
</evidence>
<dbReference type="SUPFAM" id="SSF47933">
    <property type="entry name" value="ERP29 C domain-like"/>
    <property type="match status" value="1"/>
</dbReference>
<dbReference type="InterPro" id="IPR036249">
    <property type="entry name" value="Thioredoxin-like_sf"/>
</dbReference>
<name>A0ABQ9YM26_9EUKA</name>
<dbReference type="PANTHER" id="PTHR45672">
    <property type="entry name" value="PROTEIN DISULFIDE-ISOMERASE C17H9.14C-RELATED"/>
    <property type="match status" value="1"/>
</dbReference>
<dbReference type="PROSITE" id="PS51352">
    <property type="entry name" value="THIOREDOXIN_2"/>
    <property type="match status" value="1"/>
</dbReference>
<dbReference type="EC" id="5.3.4.1" evidence="2"/>
<dbReference type="PANTHER" id="PTHR45672:SF11">
    <property type="entry name" value="PROTEIN DISULFIDE-ISOMERASE C17H9.14C"/>
    <property type="match status" value="1"/>
</dbReference>
<proteinExistence type="predicted"/>
<feature type="region of interest" description="Disordered" evidence="7">
    <location>
        <begin position="347"/>
        <end position="367"/>
    </location>
</feature>
<reference evidence="9 10" key="1">
    <citation type="journal article" date="2022" name="bioRxiv">
        <title>Genomics of Preaxostyla Flagellates Illuminates Evolutionary Transitions and the Path Towards Mitochondrial Loss.</title>
        <authorList>
            <person name="Novak L.V.F."/>
            <person name="Treitli S.C."/>
            <person name="Pyrih J."/>
            <person name="Halakuc P."/>
            <person name="Pipaliya S.V."/>
            <person name="Vacek V."/>
            <person name="Brzon O."/>
            <person name="Soukal P."/>
            <person name="Eme L."/>
            <person name="Dacks J.B."/>
            <person name="Karnkowska A."/>
            <person name="Elias M."/>
            <person name="Hampl V."/>
        </authorList>
    </citation>
    <scope>NUCLEOTIDE SEQUENCE [LARGE SCALE GENOMIC DNA]</scope>
    <source>
        <strain evidence="9">NAU3</strain>
        <tissue evidence="9">Gut</tissue>
    </source>
</reference>
<sequence>MILVILCFTRLISSYDRVVKLIPETFLESSERGNLLVKFYSTTCHHCRLLAPTYQALANVFQNPQYNVTIAEINCGEYEAFCEDQNIDGYPIVRWYSNATTYKEFNKRRTLENFQTFVGEHIGRIYRPEFTNIVEVADDNFEAIVLNPEKNVLLAFTAPWCSHCHKMRPDYESLAGVYFPKDDIVIAEINGDIFSKLTDEYNVIGFPTILFFPAIVNGDEERMRMLNNTMKKEEELLKNITASLPSKNQKQETTEDQEIVEKDTPPRYKGYRIVKSYEGKREFDAMLSFTNEHTGIFREIDREIKKTAGLLDGVDEIVRRFLGSYIRRKRAEELGEQEIVRLKVEEKDEEEDDGITVTEGDTEEEEGEFDGIPALEEMEAELLDFVNVVSYPSNVYQTYRRYITALKEKGIDFLISEQKRLGRVIESNSVAQHLQPTLVIRFNVLKLFVTLYKQITRE</sequence>
<evidence type="ECO:0000313" key="10">
    <source>
        <dbReference type="Proteomes" id="UP001281761"/>
    </source>
</evidence>